<feature type="compositionally biased region" description="Polar residues" evidence="1">
    <location>
        <begin position="114"/>
        <end position="142"/>
    </location>
</feature>
<protein>
    <submittedName>
        <fullName evidence="2">Uncharacterized protein</fullName>
    </submittedName>
</protein>
<reference evidence="2" key="1">
    <citation type="journal article" date="2019" name="Sci. Rep.">
        <title>Draft genome of Tanacetum cinerariifolium, the natural source of mosquito coil.</title>
        <authorList>
            <person name="Yamashiro T."/>
            <person name="Shiraishi A."/>
            <person name="Satake H."/>
            <person name="Nakayama K."/>
        </authorList>
    </citation>
    <scope>NUCLEOTIDE SEQUENCE</scope>
</reference>
<accession>A0A699QWH8</accession>
<dbReference type="EMBL" id="BKCJ011071171">
    <property type="protein sequence ID" value="GFC79589.1"/>
    <property type="molecule type" value="Genomic_DNA"/>
</dbReference>
<feature type="region of interest" description="Disordered" evidence="1">
    <location>
        <begin position="85"/>
        <end position="212"/>
    </location>
</feature>
<evidence type="ECO:0000313" key="2">
    <source>
        <dbReference type="EMBL" id="GFC79589.1"/>
    </source>
</evidence>
<evidence type="ECO:0000256" key="1">
    <source>
        <dbReference type="SAM" id="MobiDB-lite"/>
    </source>
</evidence>
<comment type="caution">
    <text evidence="2">The sequence shown here is derived from an EMBL/GenBank/DDBJ whole genome shotgun (WGS) entry which is preliminary data.</text>
</comment>
<organism evidence="2">
    <name type="scientific">Tanacetum cinerariifolium</name>
    <name type="common">Dalmatian daisy</name>
    <name type="synonym">Chrysanthemum cinerariifolium</name>
    <dbReference type="NCBI Taxonomy" id="118510"/>
    <lineage>
        <taxon>Eukaryota</taxon>
        <taxon>Viridiplantae</taxon>
        <taxon>Streptophyta</taxon>
        <taxon>Embryophyta</taxon>
        <taxon>Tracheophyta</taxon>
        <taxon>Spermatophyta</taxon>
        <taxon>Magnoliopsida</taxon>
        <taxon>eudicotyledons</taxon>
        <taxon>Gunneridae</taxon>
        <taxon>Pentapetalae</taxon>
        <taxon>asterids</taxon>
        <taxon>campanulids</taxon>
        <taxon>Asterales</taxon>
        <taxon>Asteraceae</taxon>
        <taxon>Asteroideae</taxon>
        <taxon>Anthemideae</taxon>
        <taxon>Anthemidinae</taxon>
        <taxon>Tanacetum</taxon>
    </lineage>
</organism>
<proteinExistence type="predicted"/>
<sequence>IEESVNATLEAEVLIRSSHSSRTSYDIAADLLEMELKKILIENMEGNKSIQRLDEQRNLYKALVEAYDAYKAILDTYGDSTILKQRREDDDQEGPSAGSNRGSKRQKEGGEHASASTPSETATEGASRSTTGSQSRQLSASESAFVEEPVQTTCQMEEPSHSVFETGVDDQPIIQTSQHPEWFSQPKRPPSPDRAWNKTLPAAQGDAQSWIS</sequence>
<name>A0A699QWH8_TANCI</name>
<gene>
    <name evidence="2" type="ORF">Tci_851559</name>
</gene>
<feature type="non-terminal residue" evidence="2">
    <location>
        <position position="212"/>
    </location>
</feature>
<feature type="non-terminal residue" evidence="2">
    <location>
        <position position="1"/>
    </location>
</feature>
<dbReference type="AlphaFoldDB" id="A0A699QWH8"/>